<name>A0A9D5KB34_UNCW3</name>
<organism evidence="1 2">
    <name type="scientific">candidate division WOR-3 bacterium</name>
    <dbReference type="NCBI Taxonomy" id="2052148"/>
    <lineage>
        <taxon>Bacteria</taxon>
        <taxon>Bacteria division WOR-3</taxon>
    </lineage>
</organism>
<sequence>MKNHNSLDWALDSLKPSAGPAASVPDSLRGMMLYCLYHDNFVELKRPWFFDGGDIYFYFSDGTGTYERGWVRYSFINAAPPAHYYPELWHMGNCIIKWKKTNDTTMDSLRAVRLFADARDKNILVSRLSKPTWSAVLSVKSDTFHLDYRFSSVDILVPVEYDCCQEYPEVFLKRGILVVKAFIAKGYEYLVAYPEEYLDDFPPLMIS</sequence>
<protein>
    <submittedName>
        <fullName evidence="1">Uncharacterized protein</fullName>
    </submittedName>
</protein>
<proteinExistence type="predicted"/>
<dbReference type="AlphaFoldDB" id="A0A9D5KB34"/>
<evidence type="ECO:0000313" key="2">
    <source>
        <dbReference type="Proteomes" id="UP000630660"/>
    </source>
</evidence>
<dbReference type="EMBL" id="WJKJ01000225">
    <property type="protein sequence ID" value="MBD3364879.1"/>
    <property type="molecule type" value="Genomic_DNA"/>
</dbReference>
<comment type="caution">
    <text evidence="1">The sequence shown here is derived from an EMBL/GenBank/DDBJ whole genome shotgun (WGS) entry which is preliminary data.</text>
</comment>
<reference evidence="1" key="1">
    <citation type="submission" date="2019-11" db="EMBL/GenBank/DDBJ databases">
        <title>Microbial mats filling the niche in hypersaline microbial mats.</title>
        <authorList>
            <person name="Wong H.L."/>
            <person name="Macleod F.I."/>
            <person name="White R.A. III"/>
            <person name="Burns B.P."/>
        </authorList>
    </citation>
    <scope>NUCLEOTIDE SEQUENCE</scope>
    <source>
        <strain evidence="1">Bin_327</strain>
    </source>
</reference>
<dbReference type="Proteomes" id="UP000630660">
    <property type="component" value="Unassembled WGS sequence"/>
</dbReference>
<evidence type="ECO:0000313" key="1">
    <source>
        <dbReference type="EMBL" id="MBD3364879.1"/>
    </source>
</evidence>
<gene>
    <name evidence="1" type="ORF">GF359_06655</name>
</gene>
<accession>A0A9D5KB34</accession>